<reference evidence="2" key="1">
    <citation type="submission" date="2021-06" db="EMBL/GenBank/DDBJ databases">
        <authorList>
            <person name="Kallberg Y."/>
            <person name="Tangrot J."/>
            <person name="Rosling A."/>
        </authorList>
    </citation>
    <scope>NUCLEOTIDE SEQUENCE</scope>
    <source>
        <strain evidence="2">FL130A</strain>
    </source>
</reference>
<feature type="compositionally biased region" description="Polar residues" evidence="1">
    <location>
        <begin position="90"/>
        <end position="106"/>
    </location>
</feature>
<accession>A0A9N9H6X4</accession>
<protein>
    <submittedName>
        <fullName evidence="2">1601_t:CDS:1</fullName>
    </submittedName>
</protein>
<feature type="non-terminal residue" evidence="2">
    <location>
        <position position="138"/>
    </location>
</feature>
<feature type="compositionally biased region" description="Polar residues" evidence="1">
    <location>
        <begin position="1"/>
        <end position="10"/>
    </location>
</feature>
<dbReference type="AlphaFoldDB" id="A0A9N9H6X4"/>
<proteinExistence type="predicted"/>
<name>A0A9N9H6X4_9GLOM</name>
<sequence>EAIASLQLQEQKFDSDMTNETEKIDLKPRATAPKPSPTAIGNSTFSNPNPGNNPQVPNKPITLPIHSPVFTTGGFTTTVFTTSTNPPNVQSTTQTSNGDISPTTTSNNANNFLIIDSYSEIILIMTWSFGYIISIILA</sequence>
<evidence type="ECO:0000313" key="2">
    <source>
        <dbReference type="EMBL" id="CAG8653252.1"/>
    </source>
</evidence>
<feature type="region of interest" description="Disordered" evidence="1">
    <location>
        <begin position="82"/>
        <end position="106"/>
    </location>
</feature>
<organism evidence="2 3">
    <name type="scientific">Ambispora leptoticha</name>
    <dbReference type="NCBI Taxonomy" id="144679"/>
    <lineage>
        <taxon>Eukaryota</taxon>
        <taxon>Fungi</taxon>
        <taxon>Fungi incertae sedis</taxon>
        <taxon>Mucoromycota</taxon>
        <taxon>Glomeromycotina</taxon>
        <taxon>Glomeromycetes</taxon>
        <taxon>Archaeosporales</taxon>
        <taxon>Ambisporaceae</taxon>
        <taxon>Ambispora</taxon>
    </lineage>
</organism>
<keyword evidence="3" id="KW-1185">Reference proteome</keyword>
<feature type="region of interest" description="Disordered" evidence="1">
    <location>
        <begin position="1"/>
        <end position="61"/>
    </location>
</feature>
<feature type="compositionally biased region" description="Low complexity" evidence="1">
    <location>
        <begin position="47"/>
        <end position="60"/>
    </location>
</feature>
<dbReference type="Proteomes" id="UP000789508">
    <property type="component" value="Unassembled WGS sequence"/>
</dbReference>
<comment type="caution">
    <text evidence="2">The sequence shown here is derived from an EMBL/GenBank/DDBJ whole genome shotgun (WGS) entry which is preliminary data.</text>
</comment>
<feature type="compositionally biased region" description="Basic and acidic residues" evidence="1">
    <location>
        <begin position="11"/>
        <end position="28"/>
    </location>
</feature>
<evidence type="ECO:0000313" key="3">
    <source>
        <dbReference type="Proteomes" id="UP000789508"/>
    </source>
</evidence>
<dbReference type="EMBL" id="CAJVPS010009808">
    <property type="protein sequence ID" value="CAG8653252.1"/>
    <property type="molecule type" value="Genomic_DNA"/>
</dbReference>
<evidence type="ECO:0000256" key="1">
    <source>
        <dbReference type="SAM" id="MobiDB-lite"/>
    </source>
</evidence>
<gene>
    <name evidence="2" type="ORF">ALEPTO_LOCUS10085</name>
</gene>